<dbReference type="AlphaFoldDB" id="A0A1P8Q5Q8"/>
<dbReference type="InterPro" id="IPR021759">
    <property type="entry name" value="WxLIP_HBD"/>
</dbReference>
<dbReference type="Pfam" id="PF06030">
    <property type="entry name" value="WxLIP_PGBD"/>
    <property type="match status" value="1"/>
</dbReference>
<dbReference type="InterPro" id="IPR010317">
    <property type="entry name" value="WxLIP_PGBD"/>
</dbReference>
<sequence length="338" mass="37406">MLKKIFLPMILGLVSIFLLFTVGSTSVKADTLNYTVGADLPDNQIEKSGSYFNLKVTPGQSQDLTIKITNKDTTSHQYEVSINRGLTNQNGIIDYGTHGSEEKDGLEYNIESLVDDPQNVTVDGNSTKLVTLHLNAPKQAFSGIILGGIRVKELTSTSKNSSKKGLTINNQYAYVIGLELRQNSDKIKPKLQLGDISEKQYNYYNYVSANLINPTPSIIDNLSINATVKNTKGKNVYTQNKTNLSMAPNSDFGYLIGSPKQTLKAGNYELVMDAKSGSTIWHFDRKFTITTATAKKLEKTTVAPKSSGPNYLLIAFIIAILLIMILVIFVYHKKYRKN</sequence>
<keyword evidence="1" id="KW-0472">Membrane</keyword>
<evidence type="ECO:0000259" key="2">
    <source>
        <dbReference type="Pfam" id="PF06030"/>
    </source>
</evidence>
<evidence type="ECO:0000313" key="4">
    <source>
        <dbReference type="EMBL" id="APX73189.1"/>
    </source>
</evidence>
<reference evidence="5" key="1">
    <citation type="submission" date="2016-12" db="EMBL/GenBank/DDBJ databases">
        <authorList>
            <person name="Jung M.Y."/>
            <person name="Lee S.H."/>
        </authorList>
    </citation>
    <scope>NUCLEOTIDE SEQUENCE [LARGE SCALE GENOMIC DNA]</scope>
    <source>
        <strain evidence="5">WiKim39</strain>
    </source>
</reference>
<keyword evidence="1" id="KW-1133">Transmembrane helix</keyword>
<gene>
    <name evidence="4" type="ORF">BTM29_11790</name>
</gene>
<evidence type="ECO:0000313" key="5">
    <source>
        <dbReference type="Proteomes" id="UP000187499"/>
    </source>
</evidence>
<evidence type="ECO:0000259" key="3">
    <source>
        <dbReference type="Pfam" id="PF11797"/>
    </source>
</evidence>
<evidence type="ECO:0000256" key="1">
    <source>
        <dbReference type="SAM" id="Phobius"/>
    </source>
</evidence>
<keyword evidence="5" id="KW-1185">Reference proteome</keyword>
<feature type="domain" description="WxL Interacting Protein peptidoglycan binding" evidence="2">
    <location>
        <begin position="34"/>
        <end position="153"/>
    </location>
</feature>
<proteinExistence type="predicted"/>
<feature type="domain" description="WxL Interacting Protein host binding" evidence="3">
    <location>
        <begin position="163"/>
        <end position="298"/>
    </location>
</feature>
<dbReference type="STRING" id="1847728.BTM29_11790"/>
<dbReference type="Proteomes" id="UP000187499">
    <property type="component" value="Chromosome"/>
</dbReference>
<dbReference type="RefSeq" id="WP_076618180.1">
    <property type="nucleotide sequence ID" value="NZ_CP019323.1"/>
</dbReference>
<organism evidence="4 5">
    <name type="scientific">Companilactobacillus allii</name>
    <dbReference type="NCBI Taxonomy" id="1847728"/>
    <lineage>
        <taxon>Bacteria</taxon>
        <taxon>Bacillati</taxon>
        <taxon>Bacillota</taxon>
        <taxon>Bacilli</taxon>
        <taxon>Lactobacillales</taxon>
        <taxon>Lactobacillaceae</taxon>
        <taxon>Companilactobacillus</taxon>
    </lineage>
</organism>
<keyword evidence="1" id="KW-0812">Transmembrane</keyword>
<dbReference type="EMBL" id="CP019323">
    <property type="protein sequence ID" value="APX73189.1"/>
    <property type="molecule type" value="Genomic_DNA"/>
</dbReference>
<protein>
    <submittedName>
        <fullName evidence="4">Uncharacterized protein</fullName>
    </submittedName>
</protein>
<feature type="transmembrane region" description="Helical" evidence="1">
    <location>
        <begin position="311"/>
        <end position="331"/>
    </location>
</feature>
<dbReference type="KEGG" id="lalw:BTM29_11790"/>
<name>A0A1P8Q5Q8_9LACO</name>
<dbReference type="Pfam" id="PF11797">
    <property type="entry name" value="WxLIP_HBD"/>
    <property type="match status" value="1"/>
</dbReference>
<accession>A0A1P8Q5Q8</accession>
<dbReference type="OrthoDB" id="2365961at2"/>